<gene>
    <name evidence="2" type="ORF">G7Z17_g8349</name>
</gene>
<keyword evidence="1" id="KW-0732">Signal</keyword>
<dbReference type="AlphaFoldDB" id="A0A9P5H628"/>
<proteinExistence type="predicted"/>
<reference evidence="2" key="1">
    <citation type="submission" date="2020-03" db="EMBL/GenBank/DDBJ databases">
        <title>Draft Genome Sequence of Cylindrodendrum hubeiense.</title>
        <authorList>
            <person name="Buettner E."/>
            <person name="Kellner H."/>
        </authorList>
    </citation>
    <scope>NUCLEOTIDE SEQUENCE</scope>
    <source>
        <strain evidence="2">IHI 201604</strain>
    </source>
</reference>
<comment type="caution">
    <text evidence="2">The sequence shown here is derived from an EMBL/GenBank/DDBJ whole genome shotgun (WGS) entry which is preliminary data.</text>
</comment>
<organism evidence="2 3">
    <name type="scientific">Cylindrodendrum hubeiense</name>
    <dbReference type="NCBI Taxonomy" id="595255"/>
    <lineage>
        <taxon>Eukaryota</taxon>
        <taxon>Fungi</taxon>
        <taxon>Dikarya</taxon>
        <taxon>Ascomycota</taxon>
        <taxon>Pezizomycotina</taxon>
        <taxon>Sordariomycetes</taxon>
        <taxon>Hypocreomycetidae</taxon>
        <taxon>Hypocreales</taxon>
        <taxon>Nectriaceae</taxon>
        <taxon>Cylindrodendrum</taxon>
    </lineage>
</organism>
<feature type="chain" id="PRO_5040247643" evidence="1">
    <location>
        <begin position="18"/>
        <end position="118"/>
    </location>
</feature>
<evidence type="ECO:0000313" key="2">
    <source>
        <dbReference type="EMBL" id="KAF7546543.1"/>
    </source>
</evidence>
<name>A0A9P5H628_9HYPO</name>
<keyword evidence="3" id="KW-1185">Reference proteome</keyword>
<protein>
    <submittedName>
        <fullName evidence="2">Uncharacterized protein</fullName>
    </submittedName>
</protein>
<evidence type="ECO:0000256" key="1">
    <source>
        <dbReference type="SAM" id="SignalP"/>
    </source>
</evidence>
<feature type="signal peptide" evidence="1">
    <location>
        <begin position="1"/>
        <end position="17"/>
    </location>
</feature>
<sequence>MKFSTATMLALVNGIAAMPWSLAGTSKHAGALTTDEEITLHIKIAQTTKQKDVTHPSEICWKACFFVEPSCPDGWFASNKALIIISQFPDLDTNNIRAGHRGQFLLELLHNPDNELKH</sequence>
<dbReference type="OrthoDB" id="4581360at2759"/>
<evidence type="ECO:0000313" key="3">
    <source>
        <dbReference type="Proteomes" id="UP000722485"/>
    </source>
</evidence>
<dbReference type="Proteomes" id="UP000722485">
    <property type="component" value="Unassembled WGS sequence"/>
</dbReference>
<dbReference type="EMBL" id="JAANBB010000209">
    <property type="protein sequence ID" value="KAF7546543.1"/>
    <property type="molecule type" value="Genomic_DNA"/>
</dbReference>
<accession>A0A9P5H628</accession>